<gene>
    <name evidence="1" type="ORF">TeGR_g11764</name>
</gene>
<dbReference type="EMBL" id="BRYB01006637">
    <property type="protein sequence ID" value="GMI53849.1"/>
    <property type="molecule type" value="Genomic_DNA"/>
</dbReference>
<name>A0ABQ6NBJ6_9STRA</name>
<proteinExistence type="predicted"/>
<evidence type="ECO:0000313" key="2">
    <source>
        <dbReference type="Proteomes" id="UP001165060"/>
    </source>
</evidence>
<protein>
    <submittedName>
        <fullName evidence="1">Uncharacterized protein</fullName>
    </submittedName>
</protein>
<accession>A0ABQ6NBJ6</accession>
<reference evidence="1 2" key="1">
    <citation type="journal article" date="2023" name="Commun. Biol.">
        <title>Genome analysis of Parmales, the sister group of diatoms, reveals the evolutionary specialization of diatoms from phago-mixotrophs to photoautotrophs.</title>
        <authorList>
            <person name="Ban H."/>
            <person name="Sato S."/>
            <person name="Yoshikawa S."/>
            <person name="Yamada K."/>
            <person name="Nakamura Y."/>
            <person name="Ichinomiya M."/>
            <person name="Sato N."/>
            <person name="Blanc-Mathieu R."/>
            <person name="Endo H."/>
            <person name="Kuwata A."/>
            <person name="Ogata H."/>
        </authorList>
    </citation>
    <scope>NUCLEOTIDE SEQUENCE [LARGE SCALE GENOMIC DNA]</scope>
</reference>
<dbReference type="Proteomes" id="UP001165060">
    <property type="component" value="Unassembled WGS sequence"/>
</dbReference>
<comment type="caution">
    <text evidence="1">The sequence shown here is derived from an EMBL/GenBank/DDBJ whole genome shotgun (WGS) entry which is preliminary data.</text>
</comment>
<sequence length="116" mass="12132">MSASLVSITRVAARSAPRFQQIVPPSTSSKALHLAVAPSPQALAPSLLSNARSFSNPVPLDTDTSGNGCPICEAPLPCDLCQTYGKGNVQAVFTAPIMTNMQSVSFVTKEDLTFHG</sequence>
<keyword evidence="2" id="KW-1185">Reference proteome</keyword>
<organism evidence="1 2">
    <name type="scientific">Tetraparma gracilis</name>
    <dbReference type="NCBI Taxonomy" id="2962635"/>
    <lineage>
        <taxon>Eukaryota</taxon>
        <taxon>Sar</taxon>
        <taxon>Stramenopiles</taxon>
        <taxon>Ochrophyta</taxon>
        <taxon>Bolidophyceae</taxon>
        <taxon>Parmales</taxon>
        <taxon>Triparmaceae</taxon>
        <taxon>Tetraparma</taxon>
    </lineage>
</organism>
<evidence type="ECO:0000313" key="1">
    <source>
        <dbReference type="EMBL" id="GMI53849.1"/>
    </source>
</evidence>